<keyword evidence="10" id="KW-1185">Reference proteome</keyword>
<evidence type="ECO:0000256" key="2">
    <source>
        <dbReference type="ARBA" id="ARBA00022617"/>
    </source>
</evidence>
<proteinExistence type="predicted"/>
<evidence type="ECO:0000256" key="4">
    <source>
        <dbReference type="ARBA" id="ARBA00022982"/>
    </source>
</evidence>
<dbReference type="PANTHER" id="PTHR33751:SF9">
    <property type="entry name" value="CYTOCHROME C4"/>
    <property type="match status" value="1"/>
</dbReference>
<reference evidence="9 10" key="1">
    <citation type="submission" date="2017-04" db="EMBL/GenBank/DDBJ databases">
        <authorList>
            <person name="Afonso C.L."/>
            <person name="Miller P.J."/>
            <person name="Scott M.A."/>
            <person name="Spackman E."/>
            <person name="Goraichik I."/>
            <person name="Dimitrov K.M."/>
            <person name="Suarez D.L."/>
            <person name="Swayne D.E."/>
        </authorList>
    </citation>
    <scope>NUCLEOTIDE SEQUENCE [LARGE SCALE GENOMIC DNA]</scope>
    <source>
        <strain evidence="9 10">USBA 355</strain>
    </source>
</reference>
<gene>
    <name evidence="9" type="ORF">SAMN05428998_10347</name>
</gene>
<protein>
    <submittedName>
        <fullName evidence="9">Cytochrome c553</fullName>
    </submittedName>
</protein>
<evidence type="ECO:0000313" key="10">
    <source>
        <dbReference type="Proteomes" id="UP000192917"/>
    </source>
</evidence>
<feature type="chain" id="PRO_5011000360" evidence="7">
    <location>
        <begin position="27"/>
        <end position="114"/>
    </location>
</feature>
<evidence type="ECO:0000313" key="9">
    <source>
        <dbReference type="EMBL" id="SMF02365.1"/>
    </source>
</evidence>
<dbReference type="PANTHER" id="PTHR33751">
    <property type="entry name" value="CBB3-TYPE CYTOCHROME C OXIDASE SUBUNIT FIXP"/>
    <property type="match status" value="1"/>
</dbReference>
<keyword evidence="1" id="KW-0813">Transport</keyword>
<dbReference type="Gene3D" id="1.10.760.10">
    <property type="entry name" value="Cytochrome c-like domain"/>
    <property type="match status" value="1"/>
</dbReference>
<feature type="signal peptide" evidence="7">
    <location>
        <begin position="1"/>
        <end position="26"/>
    </location>
</feature>
<organism evidence="9 10">
    <name type="scientific">Tistlia consotensis USBA 355</name>
    <dbReference type="NCBI Taxonomy" id="560819"/>
    <lineage>
        <taxon>Bacteria</taxon>
        <taxon>Pseudomonadati</taxon>
        <taxon>Pseudomonadota</taxon>
        <taxon>Alphaproteobacteria</taxon>
        <taxon>Rhodospirillales</taxon>
        <taxon>Rhodovibrionaceae</taxon>
        <taxon>Tistlia</taxon>
    </lineage>
</organism>
<dbReference type="STRING" id="560819.SAMN05428998_10347"/>
<name>A0A1Y6BC42_9PROT</name>
<evidence type="ECO:0000256" key="5">
    <source>
        <dbReference type="ARBA" id="ARBA00023004"/>
    </source>
</evidence>
<evidence type="ECO:0000256" key="7">
    <source>
        <dbReference type="SAM" id="SignalP"/>
    </source>
</evidence>
<dbReference type="GO" id="GO:0020037">
    <property type="term" value="F:heme binding"/>
    <property type="evidence" value="ECO:0007669"/>
    <property type="project" value="InterPro"/>
</dbReference>
<dbReference type="InterPro" id="IPR009056">
    <property type="entry name" value="Cyt_c-like_dom"/>
</dbReference>
<keyword evidence="5 6" id="KW-0408">Iron</keyword>
<evidence type="ECO:0000256" key="6">
    <source>
        <dbReference type="PROSITE-ProRule" id="PRU00433"/>
    </source>
</evidence>
<evidence type="ECO:0000256" key="3">
    <source>
        <dbReference type="ARBA" id="ARBA00022723"/>
    </source>
</evidence>
<dbReference type="EMBL" id="FWZX01000003">
    <property type="protein sequence ID" value="SMF02365.1"/>
    <property type="molecule type" value="Genomic_DNA"/>
</dbReference>
<accession>A0A1Y6BC42</accession>
<keyword evidence="7" id="KW-0732">Signal</keyword>
<dbReference type="AlphaFoldDB" id="A0A1Y6BC42"/>
<dbReference type="InterPro" id="IPR036909">
    <property type="entry name" value="Cyt_c-like_dom_sf"/>
</dbReference>
<keyword evidence="3 6" id="KW-0479">Metal-binding</keyword>
<keyword evidence="2 6" id="KW-0349">Heme</keyword>
<dbReference type="InterPro" id="IPR050597">
    <property type="entry name" value="Cytochrome_c_Oxidase_Subunit"/>
</dbReference>
<dbReference type="GO" id="GO:0046872">
    <property type="term" value="F:metal ion binding"/>
    <property type="evidence" value="ECO:0007669"/>
    <property type="project" value="UniProtKB-KW"/>
</dbReference>
<dbReference type="SUPFAM" id="SSF46626">
    <property type="entry name" value="Cytochrome c"/>
    <property type="match status" value="1"/>
</dbReference>
<dbReference type="Proteomes" id="UP000192917">
    <property type="component" value="Unassembled WGS sequence"/>
</dbReference>
<evidence type="ECO:0000259" key="8">
    <source>
        <dbReference type="PROSITE" id="PS51007"/>
    </source>
</evidence>
<evidence type="ECO:0000256" key="1">
    <source>
        <dbReference type="ARBA" id="ARBA00022448"/>
    </source>
</evidence>
<dbReference type="PROSITE" id="PS51007">
    <property type="entry name" value="CYTC"/>
    <property type="match status" value="1"/>
</dbReference>
<dbReference type="GO" id="GO:0009055">
    <property type="term" value="F:electron transfer activity"/>
    <property type="evidence" value="ECO:0007669"/>
    <property type="project" value="InterPro"/>
</dbReference>
<feature type="domain" description="Cytochrome c" evidence="8">
    <location>
        <begin position="27"/>
        <end position="105"/>
    </location>
</feature>
<dbReference type="RefSeq" id="WP_085121501.1">
    <property type="nucleotide sequence ID" value="NZ_FWZX01000003.1"/>
</dbReference>
<keyword evidence="4" id="KW-0249">Electron transport</keyword>
<dbReference type="Pfam" id="PF13442">
    <property type="entry name" value="Cytochrome_CBB3"/>
    <property type="match status" value="1"/>
</dbReference>
<sequence>MTRSTAFALLCGLLAATLLAAGPAAAGDAAAGRKKAQVCQPCHGLDGIAKIPMAPNLAGNNELYLRKQLEAFRSGQRTNEMMSVVAKGLSDADIANVAAWYSSIEITVKLPPAN</sequence>